<dbReference type="KEGG" id="tatv:25782932"/>
<dbReference type="EMBL" id="ABDG02000028">
    <property type="protein sequence ID" value="EHK40429.1"/>
    <property type="molecule type" value="Genomic_DNA"/>
</dbReference>
<gene>
    <name evidence="2" type="ORF">TRIATDRAFT_313336</name>
</gene>
<organism evidence="2 3">
    <name type="scientific">Hypocrea atroviridis (strain ATCC 20476 / IMI 206040)</name>
    <name type="common">Trichoderma atroviride</name>
    <dbReference type="NCBI Taxonomy" id="452589"/>
    <lineage>
        <taxon>Eukaryota</taxon>
        <taxon>Fungi</taxon>
        <taxon>Dikarya</taxon>
        <taxon>Ascomycota</taxon>
        <taxon>Pezizomycotina</taxon>
        <taxon>Sordariomycetes</taxon>
        <taxon>Hypocreomycetidae</taxon>
        <taxon>Hypocreales</taxon>
        <taxon>Hypocreaceae</taxon>
        <taxon>Trichoderma</taxon>
    </lineage>
</organism>
<evidence type="ECO:0000256" key="1">
    <source>
        <dbReference type="SAM" id="MobiDB-lite"/>
    </source>
</evidence>
<accession>G9P9V8</accession>
<dbReference type="AlphaFoldDB" id="G9P9V8"/>
<evidence type="ECO:0000313" key="2">
    <source>
        <dbReference type="EMBL" id="EHK40429.1"/>
    </source>
</evidence>
<evidence type="ECO:0000313" key="3">
    <source>
        <dbReference type="Proteomes" id="UP000005426"/>
    </source>
</evidence>
<proteinExistence type="predicted"/>
<feature type="compositionally biased region" description="Polar residues" evidence="1">
    <location>
        <begin position="12"/>
        <end position="22"/>
    </location>
</feature>
<sequence length="118" mass="13698">MTPYDAFEQRDNSQQASRSNTEVPDRTTGCIDFSIWHYRLYRLLLKSILTNHMGTKPESMYPPEYQTPSDWSETGKNAFERITKPAYAILFCTSDDQLSDYPTQPRTLLVLESKQLPL</sequence>
<feature type="region of interest" description="Disordered" evidence="1">
    <location>
        <begin position="1"/>
        <end position="27"/>
    </location>
</feature>
<dbReference type="RefSeq" id="XP_013938585.1">
    <property type="nucleotide sequence ID" value="XM_014083110.1"/>
</dbReference>
<comment type="caution">
    <text evidence="2">The sequence shown here is derived from an EMBL/GenBank/DDBJ whole genome shotgun (WGS) entry which is preliminary data.</text>
</comment>
<reference evidence="2 3" key="1">
    <citation type="journal article" date="2011" name="Genome Biol.">
        <title>Comparative genome sequence analysis underscores mycoparasitism as the ancestral life style of Trichoderma.</title>
        <authorList>
            <person name="Kubicek C.P."/>
            <person name="Herrera-Estrella A."/>
            <person name="Seidl-Seiboth V."/>
            <person name="Martinez D.A."/>
            <person name="Druzhinina I.S."/>
            <person name="Thon M."/>
            <person name="Zeilinger S."/>
            <person name="Casas-Flores S."/>
            <person name="Horwitz B.A."/>
            <person name="Mukherjee P.K."/>
            <person name="Mukherjee M."/>
            <person name="Kredics L."/>
            <person name="Alcaraz L.D."/>
            <person name="Aerts A."/>
            <person name="Antal Z."/>
            <person name="Atanasova L."/>
            <person name="Cervantes-Badillo M.G."/>
            <person name="Challacombe J."/>
            <person name="Chertkov O."/>
            <person name="McCluskey K."/>
            <person name="Coulpier F."/>
            <person name="Deshpande N."/>
            <person name="von Doehren H."/>
            <person name="Ebbole D.J."/>
            <person name="Esquivel-Naranjo E.U."/>
            <person name="Fekete E."/>
            <person name="Flipphi M."/>
            <person name="Glaser F."/>
            <person name="Gomez-Rodriguez E.Y."/>
            <person name="Gruber S."/>
            <person name="Han C."/>
            <person name="Henrissat B."/>
            <person name="Hermosa R."/>
            <person name="Hernandez-Onate M."/>
            <person name="Karaffa L."/>
            <person name="Kosti I."/>
            <person name="Le Crom S."/>
            <person name="Lindquist E."/>
            <person name="Lucas S."/>
            <person name="Luebeck M."/>
            <person name="Luebeck P.S."/>
            <person name="Margeot A."/>
            <person name="Metz B."/>
            <person name="Misra M."/>
            <person name="Nevalainen H."/>
            <person name="Omann M."/>
            <person name="Packer N."/>
            <person name="Perrone G."/>
            <person name="Uresti-Rivera E.E."/>
            <person name="Salamov A."/>
            <person name="Schmoll M."/>
            <person name="Seiboth B."/>
            <person name="Shapiro H."/>
            <person name="Sukno S."/>
            <person name="Tamayo-Ramos J.A."/>
            <person name="Tisch D."/>
            <person name="Wiest A."/>
            <person name="Wilkinson H.H."/>
            <person name="Zhang M."/>
            <person name="Coutinho P.M."/>
            <person name="Kenerley C.M."/>
            <person name="Monte E."/>
            <person name="Baker S.E."/>
            <person name="Grigoriev I.V."/>
        </authorList>
    </citation>
    <scope>NUCLEOTIDE SEQUENCE [LARGE SCALE GENOMIC DNA]</scope>
    <source>
        <strain evidence="3">ATCC 20476 / IMI 206040</strain>
    </source>
</reference>
<keyword evidence="3" id="KW-1185">Reference proteome</keyword>
<dbReference type="Proteomes" id="UP000005426">
    <property type="component" value="Unassembled WGS sequence"/>
</dbReference>
<dbReference type="GeneID" id="25782932"/>
<name>G9P9V8_HYPAI</name>
<protein>
    <submittedName>
        <fullName evidence="2">Uncharacterized protein</fullName>
    </submittedName>
</protein>
<dbReference type="HOGENOM" id="CLU_2073480_0_0_1"/>